<feature type="region of interest" description="Disordered" evidence="1">
    <location>
        <begin position="33"/>
        <end position="64"/>
    </location>
</feature>
<name>A0A6G8ASR1_9ENTE</name>
<protein>
    <recommendedName>
        <fullName evidence="4">MapZ extracellular domain-containing protein</fullName>
    </recommendedName>
</protein>
<sequence>MKKINKVVWLFISIVFAMGAFVVGSKYEKAQTNKLGDTSKTEAKESKEPKSKSKDKTASKTSQDLTSLYSDQKKGFLAKDVTKQKINSFEKNAKSEDEQKLMKDLNKRFNLQSRFNELFTEPVLVGEEFKKDVALKEGTSEDKKELMKDLNEVKDKDEFYEGMLKYLGGQDVDSDSDSNSEKSANGQVAQEVINRIIINGQVQSDFTLDDYYAAKSAVDALPQGAEKDSLMKQIEQIQTALTNMGITY</sequence>
<dbReference type="RefSeq" id="WP_166034182.1">
    <property type="nucleotide sequence ID" value="NZ_CP049887.1"/>
</dbReference>
<dbReference type="Proteomes" id="UP000501747">
    <property type="component" value="Chromosome"/>
</dbReference>
<evidence type="ECO:0000256" key="1">
    <source>
        <dbReference type="SAM" id="MobiDB-lite"/>
    </source>
</evidence>
<reference evidence="2 3" key="1">
    <citation type="submission" date="2020-03" db="EMBL/GenBank/DDBJ databases">
        <title>Vagococcus sp. nov., isolated from beetles.</title>
        <authorList>
            <person name="Hyun D.-W."/>
            <person name="Bae J.-W."/>
        </authorList>
    </citation>
    <scope>NUCLEOTIDE SEQUENCE [LARGE SCALE GENOMIC DNA]</scope>
    <source>
        <strain evidence="2 3">HDW17B</strain>
    </source>
</reference>
<dbReference type="AlphaFoldDB" id="A0A6G8ASR1"/>
<organism evidence="2 3">
    <name type="scientific">Vagococcus hydrophili</name>
    <dbReference type="NCBI Taxonomy" id="2714947"/>
    <lineage>
        <taxon>Bacteria</taxon>
        <taxon>Bacillati</taxon>
        <taxon>Bacillota</taxon>
        <taxon>Bacilli</taxon>
        <taxon>Lactobacillales</taxon>
        <taxon>Enterococcaceae</taxon>
        <taxon>Vagococcus</taxon>
    </lineage>
</organism>
<gene>
    <name evidence="2" type="ORF">G7082_05605</name>
</gene>
<dbReference type="KEGG" id="vhy:G7082_05605"/>
<proteinExistence type="predicted"/>
<evidence type="ECO:0000313" key="2">
    <source>
        <dbReference type="EMBL" id="QIL48020.1"/>
    </source>
</evidence>
<feature type="compositionally biased region" description="Basic and acidic residues" evidence="1">
    <location>
        <begin position="33"/>
        <end position="58"/>
    </location>
</feature>
<keyword evidence="3" id="KW-1185">Reference proteome</keyword>
<dbReference type="EMBL" id="CP049887">
    <property type="protein sequence ID" value="QIL48020.1"/>
    <property type="molecule type" value="Genomic_DNA"/>
</dbReference>
<evidence type="ECO:0000313" key="3">
    <source>
        <dbReference type="Proteomes" id="UP000501747"/>
    </source>
</evidence>
<accession>A0A6G8ASR1</accession>
<evidence type="ECO:0008006" key="4">
    <source>
        <dbReference type="Google" id="ProtNLM"/>
    </source>
</evidence>